<dbReference type="GO" id="GO:0006508">
    <property type="term" value="P:proteolysis"/>
    <property type="evidence" value="ECO:0007669"/>
    <property type="project" value="UniProtKB-KW"/>
</dbReference>
<evidence type="ECO:0000256" key="4">
    <source>
        <dbReference type="ARBA" id="ARBA00022801"/>
    </source>
</evidence>
<keyword evidence="6" id="KW-0482">Metalloprotease</keyword>
<keyword evidence="2" id="KW-0479">Metal-binding</keyword>
<keyword evidence="1" id="KW-0645">Protease</keyword>
<organism evidence="8 9">
    <name type="scientific">Rhodothermus marinus (strain ATCC 43812 / DSM 4252 / R-10)</name>
    <name type="common">Rhodothermus obamensis</name>
    <dbReference type="NCBI Taxonomy" id="518766"/>
    <lineage>
        <taxon>Bacteria</taxon>
        <taxon>Pseudomonadati</taxon>
        <taxon>Rhodothermota</taxon>
        <taxon>Rhodothermia</taxon>
        <taxon>Rhodothermales</taxon>
        <taxon>Rhodothermaceae</taxon>
        <taxon>Rhodothermus</taxon>
    </lineage>
</organism>
<evidence type="ECO:0000256" key="1">
    <source>
        <dbReference type="ARBA" id="ARBA00022670"/>
    </source>
</evidence>
<sequence length="931" mass="102928">MNGRLRAIVLIALLVGTGVAGLQAQPWREVLQAPATKAVPEGRIDPITGRWQARYRVRTPVAWQGSAEATARAYLRREAAHFGWRQPDRTLAVDRVRTTPYAMHVRFRQTLAGLPVYGRYVQVNLNRRGRPTLVLSGYEPRLEAYAARFDPTPRLSATEALAEARRRLAQPEAPTTTPELVVWPSEPPRLAWHFVLWPQDRPDEWVVLIDTHTGALLHVRSQAVQERPAKATRAKATAAWTSTAPLPVGLVTGEGMVFDPDPLATAGVPYGGAYADNDDADTPELNAERLVVTLPDITQGGDGLYRLEGPYVRITGDIPGIADTPYDPPAEATPDAFRYTRADDHFEAVMAYYHIDRSQRYVQQLDLGTAVLAAPIRVNPHGFGQQDNSQFYPSQNAIVFGDGGVDDAEDATVIWHEYMHALLEDAAPGLLGDNEGRALHEGWADYWAASYVRGLVEAGLVRRTDWDFVFRWDSGDGTIWEGRRIAFAGRYPEDTNCDREDTPRQSCNIYKDGLLWATVLMEIQNVLGKAVTDRLAMAAALYLSPPATFRDAAQALLQADMDYYDGAHLAVLVDRLGARGLVDPDAIRLVVRHDPNQDVRIETDHLMLQVVAVARGDSVVRVQAFYEQAGQFVPTALFQPVNDTLFEGQIPWDGIPGRIQYYLEAETAGGWVLRQPLQAPVQTYEVDVGHVATADVLQVARAGSGWRQGGAAWTVDGLRTGYTTLVLLPVSLATNADRLRLHLTHRFNFGASCEGYLESSADGGRTWEVLLPESGGTPKRPFGAASPPEGMQHTFDLSEAAGSQQWLRFTFGCAAADPSAFWTIEKLELEQATRDPELRTRHATQLLAPFPNPFRRQVSIPFTLDAVRHVRLVVYDLLGREVARLMEATLSAGSHVAIFRPEGLAAGMYLIRLEADGKVQTRSVLFLPERP</sequence>
<evidence type="ECO:0000256" key="5">
    <source>
        <dbReference type="ARBA" id="ARBA00022833"/>
    </source>
</evidence>
<proteinExistence type="predicted"/>
<dbReference type="InterPro" id="IPR050728">
    <property type="entry name" value="Zinc_Metalloprotease_M4"/>
</dbReference>
<feature type="domain" description="FTP" evidence="7">
    <location>
        <begin position="104"/>
        <end position="134"/>
    </location>
</feature>
<evidence type="ECO:0000259" key="7">
    <source>
        <dbReference type="Pfam" id="PF07504"/>
    </source>
</evidence>
<keyword evidence="5" id="KW-0862">Zinc</keyword>
<evidence type="ECO:0000256" key="6">
    <source>
        <dbReference type="ARBA" id="ARBA00023049"/>
    </source>
</evidence>
<evidence type="ECO:0000313" key="9">
    <source>
        <dbReference type="Proteomes" id="UP000002221"/>
    </source>
</evidence>
<dbReference type="GO" id="GO:0008237">
    <property type="term" value="F:metallopeptidase activity"/>
    <property type="evidence" value="ECO:0007669"/>
    <property type="project" value="UniProtKB-KW"/>
</dbReference>
<dbReference type="Gene3D" id="1.10.390.10">
    <property type="entry name" value="Neutral Protease Domain 2"/>
    <property type="match status" value="1"/>
</dbReference>
<dbReference type="eggNOG" id="COG3227">
    <property type="taxonomic scope" value="Bacteria"/>
</dbReference>
<name>D0MGJ6_RHOM4</name>
<reference evidence="8 9" key="1">
    <citation type="journal article" date="2009" name="Stand. Genomic Sci.">
        <title>Complete genome sequence of Rhodothermus marinus type strain (R-10).</title>
        <authorList>
            <person name="Nolan M."/>
            <person name="Tindall B.J."/>
            <person name="Pomrenke H."/>
            <person name="Lapidus A."/>
            <person name="Copeland A."/>
            <person name="Glavina Del Rio T."/>
            <person name="Lucas S."/>
            <person name="Chen F."/>
            <person name="Tice H."/>
            <person name="Cheng J.F."/>
            <person name="Saunders E."/>
            <person name="Han C."/>
            <person name="Bruce D."/>
            <person name="Goodwin L."/>
            <person name="Chain P."/>
            <person name="Pitluck S."/>
            <person name="Ovchinikova G."/>
            <person name="Pati A."/>
            <person name="Ivanova N."/>
            <person name="Mavromatis K."/>
            <person name="Chen A."/>
            <person name="Palaniappan K."/>
            <person name="Land M."/>
            <person name="Hauser L."/>
            <person name="Chang Y.J."/>
            <person name="Jeffries C.D."/>
            <person name="Brettin T."/>
            <person name="Goker M."/>
            <person name="Bristow J."/>
            <person name="Eisen J.A."/>
            <person name="Markowitz V."/>
            <person name="Hugenholtz P."/>
            <person name="Kyrpides N.C."/>
            <person name="Klenk H.P."/>
            <person name="Detter J.C."/>
        </authorList>
    </citation>
    <scope>NUCLEOTIDE SEQUENCE [LARGE SCALE GENOMIC DNA]</scope>
    <source>
        <strain evidence="9">ATCC 43812 / DSM 4252 / R-10</strain>
    </source>
</reference>
<evidence type="ECO:0000313" key="8">
    <source>
        <dbReference type="EMBL" id="ACY49559.1"/>
    </source>
</evidence>
<dbReference type="AlphaFoldDB" id="D0MGJ6"/>
<dbReference type="HOGENOM" id="CLU_314200_0_0_10"/>
<protein>
    <submittedName>
        <fullName evidence="8">Propeptide peptidase M4 and M36</fullName>
    </submittedName>
</protein>
<dbReference type="Proteomes" id="UP000002221">
    <property type="component" value="Chromosome"/>
</dbReference>
<evidence type="ECO:0000256" key="3">
    <source>
        <dbReference type="ARBA" id="ARBA00022729"/>
    </source>
</evidence>
<dbReference type="InterPro" id="IPR026444">
    <property type="entry name" value="Secre_tail"/>
</dbReference>
<keyword evidence="4" id="KW-0378">Hydrolase</keyword>
<accession>D0MGJ6</accession>
<dbReference type="Pfam" id="PF07504">
    <property type="entry name" value="FTP"/>
    <property type="match status" value="1"/>
</dbReference>
<dbReference type="KEGG" id="rmr:Rmar_2687"/>
<dbReference type="SUPFAM" id="SSF55486">
    <property type="entry name" value="Metalloproteases ('zincins'), catalytic domain"/>
    <property type="match status" value="1"/>
</dbReference>
<dbReference type="STRING" id="518766.Rmar_2687"/>
<dbReference type="EMBL" id="CP001807">
    <property type="protein sequence ID" value="ACY49559.1"/>
    <property type="molecule type" value="Genomic_DNA"/>
</dbReference>
<dbReference type="InterPro" id="IPR011096">
    <property type="entry name" value="FTP_domain"/>
</dbReference>
<gene>
    <name evidence="8" type="ordered locus">Rmar_2687</name>
</gene>
<dbReference type="GO" id="GO:0046872">
    <property type="term" value="F:metal ion binding"/>
    <property type="evidence" value="ECO:0007669"/>
    <property type="project" value="UniProtKB-KW"/>
</dbReference>
<keyword evidence="9" id="KW-1185">Reference proteome</keyword>
<evidence type="ECO:0000256" key="2">
    <source>
        <dbReference type="ARBA" id="ARBA00022723"/>
    </source>
</evidence>
<dbReference type="InterPro" id="IPR027268">
    <property type="entry name" value="Peptidase_M4/M1_CTD_sf"/>
</dbReference>
<dbReference type="OrthoDB" id="5289240at2"/>
<dbReference type="PANTHER" id="PTHR33794">
    <property type="entry name" value="BACILLOLYSIN"/>
    <property type="match status" value="1"/>
</dbReference>
<dbReference type="RefSeq" id="WP_012845169.1">
    <property type="nucleotide sequence ID" value="NC_013501.1"/>
</dbReference>
<dbReference type="PANTHER" id="PTHR33794:SF1">
    <property type="entry name" value="BACILLOLYSIN"/>
    <property type="match status" value="1"/>
</dbReference>
<keyword evidence="3" id="KW-0732">Signal</keyword>
<dbReference type="NCBIfam" id="TIGR04183">
    <property type="entry name" value="Por_Secre_tail"/>
    <property type="match status" value="1"/>
</dbReference>